<dbReference type="InterPro" id="IPR003711">
    <property type="entry name" value="CarD-like/TRCF_RID"/>
</dbReference>
<accession>A0A561QBL6</accession>
<dbReference type="GO" id="GO:0005524">
    <property type="term" value="F:ATP binding"/>
    <property type="evidence" value="ECO:0007669"/>
    <property type="project" value="UniProtKB-UniRule"/>
</dbReference>
<evidence type="ECO:0000256" key="5">
    <source>
        <dbReference type="ARBA" id="ARBA00022806"/>
    </source>
</evidence>
<keyword evidence="14" id="KW-1185">Reference proteome</keyword>
<dbReference type="Pfam" id="PF03461">
    <property type="entry name" value="TRCF"/>
    <property type="match status" value="1"/>
</dbReference>
<protein>
    <recommendedName>
        <fullName evidence="9">Transcription-repair-coupling factor</fullName>
        <shortName evidence="9">TRCF</shortName>
        <ecNumber evidence="9">3.6.4.-</ecNumber>
    </recommendedName>
</protein>
<dbReference type="RefSeq" id="WP_246690931.1">
    <property type="nucleotide sequence ID" value="NZ_VIWP01000010.1"/>
</dbReference>
<dbReference type="InterPro" id="IPR027417">
    <property type="entry name" value="P-loop_NTPase"/>
</dbReference>
<dbReference type="InterPro" id="IPR041471">
    <property type="entry name" value="UvrB_inter"/>
</dbReference>
<dbReference type="GO" id="GO:0005737">
    <property type="term" value="C:cytoplasm"/>
    <property type="evidence" value="ECO:0007669"/>
    <property type="project" value="UniProtKB-SubCell"/>
</dbReference>
<dbReference type="InterPro" id="IPR005118">
    <property type="entry name" value="TRCF_C"/>
</dbReference>
<evidence type="ECO:0000256" key="3">
    <source>
        <dbReference type="ARBA" id="ARBA00022763"/>
    </source>
</evidence>
<dbReference type="HAMAP" id="MF_00969">
    <property type="entry name" value="TRCF"/>
    <property type="match status" value="1"/>
</dbReference>
<keyword evidence="5 13" id="KW-0347">Helicase</keyword>
<dbReference type="PANTHER" id="PTHR47964">
    <property type="entry name" value="ATP-DEPENDENT DNA HELICASE HOMOLOG RECG, CHLOROPLASTIC"/>
    <property type="match status" value="1"/>
</dbReference>
<dbReference type="InterPro" id="IPR011545">
    <property type="entry name" value="DEAD/DEAH_box_helicase_dom"/>
</dbReference>
<evidence type="ECO:0000313" key="13">
    <source>
        <dbReference type="EMBL" id="TWF47766.1"/>
    </source>
</evidence>
<dbReference type="GO" id="GO:0003678">
    <property type="term" value="F:DNA helicase activity"/>
    <property type="evidence" value="ECO:0007669"/>
    <property type="project" value="TreeGrafter"/>
</dbReference>
<organism evidence="13 14">
    <name type="scientific">Neorhizobium alkalisoli</name>
    <dbReference type="NCBI Taxonomy" id="528178"/>
    <lineage>
        <taxon>Bacteria</taxon>
        <taxon>Pseudomonadati</taxon>
        <taxon>Pseudomonadota</taxon>
        <taxon>Alphaproteobacteria</taxon>
        <taxon>Hyphomicrobiales</taxon>
        <taxon>Rhizobiaceae</taxon>
        <taxon>Rhizobium/Agrobacterium group</taxon>
        <taxon>Neorhizobium</taxon>
    </lineage>
</organism>
<comment type="similarity">
    <text evidence="9">In the C-terminal section; belongs to the helicase family. RecG subfamily.</text>
</comment>
<dbReference type="PROSITE" id="PS51194">
    <property type="entry name" value="HELICASE_CTER"/>
    <property type="match status" value="1"/>
</dbReference>
<evidence type="ECO:0000256" key="8">
    <source>
        <dbReference type="ARBA" id="ARBA00023204"/>
    </source>
</evidence>
<feature type="compositionally biased region" description="Basic and acidic residues" evidence="10">
    <location>
        <begin position="1"/>
        <end position="10"/>
    </location>
</feature>
<dbReference type="Pfam" id="PF00270">
    <property type="entry name" value="DEAD"/>
    <property type="match status" value="1"/>
</dbReference>
<gene>
    <name evidence="9" type="primary">mfd</name>
    <name evidence="13" type="ORF">FHW37_11062</name>
</gene>
<feature type="domain" description="Helicase ATP-binding" evidence="11">
    <location>
        <begin position="577"/>
        <end position="738"/>
    </location>
</feature>
<comment type="function">
    <text evidence="9">Couples transcription and DNA repair by recognizing RNA polymerase (RNAP) stalled at DNA lesions. Mediates ATP-dependent release of RNAP and its truncated transcript from the DNA, and recruitment of nucleotide excision repair machinery to the damaged site.</text>
</comment>
<dbReference type="Gene3D" id="2.40.10.170">
    <property type="match status" value="1"/>
</dbReference>
<feature type="region of interest" description="Disordered" evidence="10">
    <location>
        <begin position="1"/>
        <end position="27"/>
    </location>
</feature>
<comment type="subcellular location">
    <subcellularLocation>
        <location evidence="9">Cytoplasm</location>
    </subcellularLocation>
</comment>
<dbReference type="SMART" id="SM01058">
    <property type="entry name" value="CarD_TRCF"/>
    <property type="match status" value="1"/>
</dbReference>
<keyword evidence="1 9" id="KW-0963">Cytoplasm</keyword>
<dbReference type="GO" id="GO:0000716">
    <property type="term" value="P:transcription-coupled nucleotide-excision repair, DNA damage recognition"/>
    <property type="evidence" value="ECO:0007669"/>
    <property type="project" value="UniProtKB-UniRule"/>
</dbReference>
<keyword evidence="7 9" id="KW-0238">DNA-binding</keyword>
<dbReference type="PROSITE" id="PS51192">
    <property type="entry name" value="HELICASE_ATP_BIND_1"/>
    <property type="match status" value="1"/>
</dbReference>
<dbReference type="InterPro" id="IPR037235">
    <property type="entry name" value="TRCF-like_C_D7"/>
</dbReference>
<dbReference type="GO" id="GO:0003684">
    <property type="term" value="F:damaged DNA binding"/>
    <property type="evidence" value="ECO:0007669"/>
    <property type="project" value="InterPro"/>
</dbReference>
<evidence type="ECO:0000256" key="10">
    <source>
        <dbReference type="SAM" id="MobiDB-lite"/>
    </source>
</evidence>
<dbReference type="SMART" id="SM00982">
    <property type="entry name" value="TRCF"/>
    <property type="match status" value="1"/>
</dbReference>
<dbReference type="GO" id="GO:0006355">
    <property type="term" value="P:regulation of DNA-templated transcription"/>
    <property type="evidence" value="ECO:0007669"/>
    <property type="project" value="UniProtKB-UniRule"/>
</dbReference>
<dbReference type="AlphaFoldDB" id="A0A561QBL6"/>
<keyword evidence="6 9" id="KW-0067">ATP-binding</keyword>
<feature type="domain" description="Helicase C-terminal" evidence="12">
    <location>
        <begin position="763"/>
        <end position="913"/>
    </location>
</feature>
<dbReference type="SUPFAM" id="SSF143517">
    <property type="entry name" value="TRCF domain-like"/>
    <property type="match status" value="1"/>
</dbReference>
<name>A0A561QBL6_9HYPH</name>
<dbReference type="Proteomes" id="UP000320653">
    <property type="component" value="Unassembled WGS sequence"/>
</dbReference>
<keyword evidence="2 9" id="KW-0547">Nucleotide-binding</keyword>
<comment type="caution">
    <text evidence="13">The sequence shown here is derived from an EMBL/GenBank/DDBJ whole genome shotgun (WGS) entry which is preliminary data.</text>
</comment>
<dbReference type="EMBL" id="VIWP01000010">
    <property type="protein sequence ID" value="TWF47766.1"/>
    <property type="molecule type" value="Genomic_DNA"/>
</dbReference>
<sequence>MSVVESRDENASPLPAPADNTEVSKPPPGVIATRLAAALKCSERPLCYVESSEGAAARIAEALRALLPEIEIIVFPPWDCLPYDRVPPSPHCMGLRMDALRIWSTPSNGPRLFLTSLDATLQRVPPATVISKSLIEFEVGKPFDRDAFSDFVQRTGYQAEGVADDPGELAIREAVIDIYPAGAPGPMRIVLSEDETVKELRGFDRSTQRTESYLDQVTFGPASEAIYTEGITYDHGPALETMEQLLLRLYQHMPTVFDILGDTKVLLAPGATERMERYLEIIEDARQSREEFDDKEPPSCRSLYLDRAEWERLSSRVCTDVLDPEQGNSFPLQISRGDQRKALIEFVQDHQRKGMKVVITGNGKTAEAICRRLAKADGKVLRSVDTWEAVLEAEPGTLLRLACDLEQGFIDVRQNVVVMAATDRPGRIGKSSTILAEAELQIGDVVVHEDHGVGVLKDLEAITVDDVLRDAARLEYRDGGSLLVPMEEFGKLWRYGSEPEAITLDRLHTDAWQKKRDKITADVQSTARHFMKVAKQREAEQAEKFVPPRAEFSAFARRFPFSETPDQADAIQSVLSDLSSGRPLNRLVCGDVGFGKTEVALRAAAAVALAGGQVALIAPTTVLARQHFSTFKHRFMGTGISVGMLSRLLKPSAAKKTKIALAEGELDIIIATQSILSKDVRFDRLSLLIVDEEHRFGLKEKRAMATLAPFLHRLSMSATPIPRTLQSAMVGVQEVSLLATPPSRRRPVRTSLSPLDPASLRSGLMREYRRRGQSFIVVPRIGDIEKVGALLHKIVPELSVRVAHGEMQAADIDEAIVRFAQGDGDILLATNIIENGLDVPRANTMFVWHADRFGLAQLHQLRGRVGRGTVQGIVTLLTEHGAELAEDTRIRLSTLVENDRLGSGLAISLQDLDLRGGGDIAGEDQAGHMKAIGTGLYQKLLAGAVARLRRQPLGVQQRAVVNLGEVGTIPSKYVSDPAVRLNLYAKLLRSSMVNELNDLEDEFEDRFGDPPHDTLRLLRTSKLQLIAGQLGVAKLEAGPKALAITLTENTSSEVLAASKKAGAVLREDRLIFEASSLAGEDPSHFFHRVLSAAVG</sequence>
<evidence type="ECO:0000256" key="1">
    <source>
        <dbReference type="ARBA" id="ARBA00022490"/>
    </source>
</evidence>
<dbReference type="EC" id="3.6.4.-" evidence="9"/>
<evidence type="ECO:0000259" key="12">
    <source>
        <dbReference type="PROSITE" id="PS51194"/>
    </source>
</evidence>
<proteinExistence type="inferred from homology"/>
<dbReference type="SMART" id="SM00487">
    <property type="entry name" value="DEXDc"/>
    <property type="match status" value="1"/>
</dbReference>
<dbReference type="Pfam" id="PF02559">
    <property type="entry name" value="CarD_TRCF_RID"/>
    <property type="match status" value="1"/>
</dbReference>
<dbReference type="GO" id="GO:0016787">
    <property type="term" value="F:hydrolase activity"/>
    <property type="evidence" value="ECO:0007669"/>
    <property type="project" value="UniProtKB-KW"/>
</dbReference>
<keyword evidence="3 9" id="KW-0227">DNA damage</keyword>
<dbReference type="Gene3D" id="3.40.50.11180">
    <property type="match status" value="1"/>
</dbReference>
<evidence type="ECO:0000256" key="6">
    <source>
        <dbReference type="ARBA" id="ARBA00022840"/>
    </source>
</evidence>
<evidence type="ECO:0000256" key="7">
    <source>
        <dbReference type="ARBA" id="ARBA00023125"/>
    </source>
</evidence>
<dbReference type="SUPFAM" id="SSF141259">
    <property type="entry name" value="CarD-like"/>
    <property type="match status" value="1"/>
</dbReference>
<dbReference type="Gene3D" id="3.40.50.300">
    <property type="entry name" value="P-loop containing nucleotide triphosphate hydrolases"/>
    <property type="match status" value="2"/>
</dbReference>
<dbReference type="InterPro" id="IPR001650">
    <property type="entry name" value="Helicase_C-like"/>
</dbReference>
<evidence type="ECO:0000256" key="4">
    <source>
        <dbReference type="ARBA" id="ARBA00022801"/>
    </source>
</evidence>
<keyword evidence="4 9" id="KW-0378">Hydrolase</keyword>
<dbReference type="Gene3D" id="3.90.1150.50">
    <property type="entry name" value="Transcription-repair-coupling factor, D7 domain"/>
    <property type="match status" value="1"/>
</dbReference>
<keyword evidence="8 9" id="KW-0234">DNA repair</keyword>
<evidence type="ECO:0000259" key="11">
    <source>
        <dbReference type="PROSITE" id="PS51192"/>
    </source>
</evidence>
<dbReference type="InterPro" id="IPR047112">
    <property type="entry name" value="RecG/Mfd"/>
</dbReference>
<dbReference type="InterPro" id="IPR036101">
    <property type="entry name" value="CarD-like/TRCF_RID_sf"/>
</dbReference>
<comment type="similarity">
    <text evidence="9">In the N-terminal section; belongs to the UvrB family.</text>
</comment>
<dbReference type="InterPro" id="IPR014001">
    <property type="entry name" value="Helicase_ATP-bd"/>
</dbReference>
<dbReference type="SMART" id="SM00490">
    <property type="entry name" value="HELICc"/>
    <property type="match status" value="1"/>
</dbReference>
<dbReference type="SUPFAM" id="SSF52540">
    <property type="entry name" value="P-loop containing nucleoside triphosphate hydrolases"/>
    <property type="match status" value="3"/>
</dbReference>
<evidence type="ECO:0000256" key="2">
    <source>
        <dbReference type="ARBA" id="ARBA00022741"/>
    </source>
</evidence>
<evidence type="ECO:0000313" key="14">
    <source>
        <dbReference type="Proteomes" id="UP000320653"/>
    </source>
</evidence>
<evidence type="ECO:0000256" key="9">
    <source>
        <dbReference type="HAMAP-Rule" id="MF_00969"/>
    </source>
</evidence>
<dbReference type="InterPro" id="IPR004576">
    <property type="entry name" value="Mfd"/>
</dbReference>
<reference evidence="13 14" key="1">
    <citation type="submission" date="2019-06" db="EMBL/GenBank/DDBJ databases">
        <title>Sorghum-associated microbial communities from plants grown in Nebraska, USA.</title>
        <authorList>
            <person name="Schachtman D."/>
        </authorList>
    </citation>
    <scope>NUCLEOTIDE SEQUENCE [LARGE SCALE GENOMIC DNA]</scope>
    <source>
        <strain evidence="13 14">1225</strain>
    </source>
</reference>
<dbReference type="Pfam" id="PF17757">
    <property type="entry name" value="UvrB_inter"/>
    <property type="match status" value="1"/>
</dbReference>
<dbReference type="Pfam" id="PF00271">
    <property type="entry name" value="Helicase_C"/>
    <property type="match status" value="1"/>
</dbReference>
<dbReference type="PANTHER" id="PTHR47964:SF1">
    <property type="entry name" value="ATP-DEPENDENT DNA HELICASE HOMOLOG RECG, CHLOROPLASTIC"/>
    <property type="match status" value="1"/>
</dbReference>